<dbReference type="SUPFAM" id="SSF161098">
    <property type="entry name" value="MetI-like"/>
    <property type="match status" value="1"/>
</dbReference>
<evidence type="ECO:0000256" key="4">
    <source>
        <dbReference type="ARBA" id="ARBA00022692"/>
    </source>
</evidence>
<dbReference type="GO" id="GO:0005886">
    <property type="term" value="C:plasma membrane"/>
    <property type="evidence" value="ECO:0007669"/>
    <property type="project" value="UniProtKB-SubCell"/>
</dbReference>
<evidence type="ECO:0000313" key="9">
    <source>
        <dbReference type="EMBL" id="NYD54879.1"/>
    </source>
</evidence>
<keyword evidence="5 7" id="KW-1133">Transmembrane helix</keyword>
<feature type="domain" description="ABC transmembrane type-1" evidence="8">
    <location>
        <begin position="58"/>
        <end position="242"/>
    </location>
</feature>
<dbReference type="PANTHER" id="PTHR30151">
    <property type="entry name" value="ALKANE SULFONATE ABC TRANSPORTER-RELATED, MEMBRANE SUBUNIT"/>
    <property type="match status" value="1"/>
</dbReference>
<dbReference type="GO" id="GO:0042918">
    <property type="term" value="P:alkanesulfonate transmembrane transport"/>
    <property type="evidence" value="ECO:0007669"/>
    <property type="project" value="UniProtKB-ARBA"/>
</dbReference>
<keyword evidence="10" id="KW-1185">Reference proteome</keyword>
<comment type="subcellular location">
    <subcellularLocation>
        <location evidence="1 7">Cell membrane</location>
        <topology evidence="1 7">Multi-pass membrane protein</topology>
    </subcellularLocation>
</comment>
<gene>
    <name evidence="9" type="ORF">BKA02_001934</name>
</gene>
<dbReference type="PANTHER" id="PTHR30151:SF16">
    <property type="entry name" value="ABC TRANSPORTER PERMEASE PROTEIN"/>
    <property type="match status" value="1"/>
</dbReference>
<evidence type="ECO:0000256" key="1">
    <source>
        <dbReference type="ARBA" id="ARBA00004651"/>
    </source>
</evidence>
<evidence type="ECO:0000256" key="6">
    <source>
        <dbReference type="ARBA" id="ARBA00023136"/>
    </source>
</evidence>
<name>A0A7Y9JPQ4_9MICO</name>
<dbReference type="FunFam" id="1.10.3720.10:FF:000003">
    <property type="entry name" value="Aliphatic sulfonate ABC transporter permease"/>
    <property type="match status" value="1"/>
</dbReference>
<dbReference type="EMBL" id="JACCBH010000001">
    <property type="protein sequence ID" value="NYD54879.1"/>
    <property type="molecule type" value="Genomic_DNA"/>
</dbReference>
<sequence>MRLFHTRFTGVLLLIVLAAVWQLVATLNVMNSSSLPTVTEILSSLWELTVSGELPSELALSLQRVAIGYGLAVIIGVGLGLAMGYSRALHNLLEPVTELLRPIPSPAYIPLAILFLGLGESMKIFVIAFSCTFPILLNTFSSIRAVDLVLVDTGRTFGAKRFDQIVKIYLPSALPGIFTGMRVALGISLIVVVIAEMVASGGGIGYFILNAQRLFQVPEMYAGIVTLAVTGYLLNLIFVVIEGRVLRWQPKSV</sequence>
<keyword evidence="2 7" id="KW-0813">Transport</keyword>
<proteinExistence type="inferred from homology"/>
<evidence type="ECO:0000256" key="5">
    <source>
        <dbReference type="ARBA" id="ARBA00022989"/>
    </source>
</evidence>
<reference evidence="9 10" key="1">
    <citation type="submission" date="2020-07" db="EMBL/GenBank/DDBJ databases">
        <title>Sequencing the genomes of 1000 actinobacteria strains.</title>
        <authorList>
            <person name="Klenk H.-P."/>
        </authorList>
    </citation>
    <scope>NUCLEOTIDE SEQUENCE [LARGE SCALE GENOMIC DNA]</scope>
    <source>
        <strain evidence="9 10">DSM 22185</strain>
    </source>
</reference>
<dbReference type="RefSeq" id="WP_179433561.1">
    <property type="nucleotide sequence ID" value="NZ_BAABLC010000002.1"/>
</dbReference>
<keyword evidence="4 7" id="KW-0812">Transmembrane</keyword>
<dbReference type="AlphaFoldDB" id="A0A7Y9JPQ4"/>
<dbReference type="Proteomes" id="UP000552045">
    <property type="component" value="Unassembled WGS sequence"/>
</dbReference>
<comment type="similarity">
    <text evidence="7">Belongs to the binding-protein-dependent transport system permease family.</text>
</comment>
<evidence type="ECO:0000256" key="2">
    <source>
        <dbReference type="ARBA" id="ARBA00022448"/>
    </source>
</evidence>
<feature type="transmembrane region" description="Helical" evidence="7">
    <location>
        <begin position="66"/>
        <end position="86"/>
    </location>
</feature>
<feature type="transmembrane region" description="Helical" evidence="7">
    <location>
        <begin position="183"/>
        <end position="209"/>
    </location>
</feature>
<dbReference type="Pfam" id="PF00528">
    <property type="entry name" value="BPD_transp_1"/>
    <property type="match status" value="1"/>
</dbReference>
<dbReference type="PROSITE" id="PS50928">
    <property type="entry name" value="ABC_TM1"/>
    <property type="match status" value="1"/>
</dbReference>
<feature type="transmembrane region" description="Helical" evidence="7">
    <location>
        <begin position="107"/>
        <end position="137"/>
    </location>
</feature>
<keyword evidence="6 7" id="KW-0472">Membrane</keyword>
<dbReference type="InterPro" id="IPR035906">
    <property type="entry name" value="MetI-like_sf"/>
</dbReference>
<keyword evidence="3" id="KW-1003">Cell membrane</keyword>
<comment type="caution">
    <text evidence="9">The sequence shown here is derived from an EMBL/GenBank/DDBJ whole genome shotgun (WGS) entry which is preliminary data.</text>
</comment>
<protein>
    <submittedName>
        <fullName evidence="9">ABC-type nitrate/sulfonate/bicarbonate transport system permease component</fullName>
    </submittedName>
</protein>
<evidence type="ECO:0000256" key="3">
    <source>
        <dbReference type="ARBA" id="ARBA00022475"/>
    </source>
</evidence>
<dbReference type="CDD" id="cd06261">
    <property type="entry name" value="TM_PBP2"/>
    <property type="match status" value="1"/>
</dbReference>
<evidence type="ECO:0000313" key="10">
    <source>
        <dbReference type="Proteomes" id="UP000552045"/>
    </source>
</evidence>
<dbReference type="Gene3D" id="1.10.3720.10">
    <property type="entry name" value="MetI-like"/>
    <property type="match status" value="1"/>
</dbReference>
<accession>A0A7Y9JPQ4</accession>
<evidence type="ECO:0000259" key="8">
    <source>
        <dbReference type="PROSITE" id="PS50928"/>
    </source>
</evidence>
<organism evidence="9 10">
    <name type="scientific">Microbacterium pseudoresistens</name>
    <dbReference type="NCBI Taxonomy" id="640634"/>
    <lineage>
        <taxon>Bacteria</taxon>
        <taxon>Bacillati</taxon>
        <taxon>Actinomycetota</taxon>
        <taxon>Actinomycetes</taxon>
        <taxon>Micrococcales</taxon>
        <taxon>Microbacteriaceae</taxon>
        <taxon>Microbacterium</taxon>
    </lineage>
</organism>
<dbReference type="InterPro" id="IPR000515">
    <property type="entry name" value="MetI-like"/>
</dbReference>
<feature type="transmembrane region" description="Helical" evidence="7">
    <location>
        <begin position="221"/>
        <end position="241"/>
    </location>
</feature>
<evidence type="ECO:0000256" key="7">
    <source>
        <dbReference type="RuleBase" id="RU363032"/>
    </source>
</evidence>